<evidence type="ECO:0000259" key="1">
    <source>
        <dbReference type="Pfam" id="PF08241"/>
    </source>
</evidence>
<gene>
    <name evidence="2" type="ORF">A2801_01670</name>
</gene>
<dbReference type="PANTHER" id="PTHR43861">
    <property type="entry name" value="TRANS-ACONITATE 2-METHYLTRANSFERASE-RELATED"/>
    <property type="match status" value="1"/>
</dbReference>
<dbReference type="InterPro" id="IPR029063">
    <property type="entry name" value="SAM-dependent_MTases_sf"/>
</dbReference>
<dbReference type="EMBL" id="MGGM01000014">
    <property type="protein sequence ID" value="OGM29375.1"/>
    <property type="molecule type" value="Genomic_DNA"/>
</dbReference>
<dbReference type="GO" id="GO:0008757">
    <property type="term" value="F:S-adenosylmethionine-dependent methyltransferase activity"/>
    <property type="evidence" value="ECO:0007669"/>
    <property type="project" value="InterPro"/>
</dbReference>
<dbReference type="Pfam" id="PF08241">
    <property type="entry name" value="Methyltransf_11"/>
    <property type="match status" value="1"/>
</dbReference>
<dbReference type="InterPro" id="IPR013216">
    <property type="entry name" value="Methyltransf_11"/>
</dbReference>
<protein>
    <recommendedName>
        <fullName evidence="1">Methyltransferase type 11 domain-containing protein</fullName>
    </recommendedName>
</protein>
<reference evidence="2 3" key="1">
    <citation type="journal article" date="2016" name="Nat. Commun.">
        <title>Thousands of microbial genomes shed light on interconnected biogeochemical processes in an aquifer system.</title>
        <authorList>
            <person name="Anantharaman K."/>
            <person name="Brown C.T."/>
            <person name="Hug L.A."/>
            <person name="Sharon I."/>
            <person name="Castelle C.J."/>
            <person name="Probst A.J."/>
            <person name="Thomas B.C."/>
            <person name="Singh A."/>
            <person name="Wilkins M.J."/>
            <person name="Karaoz U."/>
            <person name="Brodie E.L."/>
            <person name="Williams K.H."/>
            <person name="Hubbard S.S."/>
            <person name="Banfield J.F."/>
        </authorList>
    </citation>
    <scope>NUCLEOTIDE SEQUENCE [LARGE SCALE GENOMIC DNA]</scope>
</reference>
<organism evidence="2 3">
    <name type="scientific">Candidatus Woesebacteria bacterium RIFCSPHIGHO2_01_FULL_41_10</name>
    <dbReference type="NCBI Taxonomy" id="1802500"/>
    <lineage>
        <taxon>Bacteria</taxon>
        <taxon>Candidatus Woeseibacteriota</taxon>
    </lineage>
</organism>
<dbReference type="AlphaFoldDB" id="A0A1F7YS93"/>
<accession>A0A1F7YS93</accession>
<dbReference type="SUPFAM" id="SSF53335">
    <property type="entry name" value="S-adenosyl-L-methionine-dependent methyltransferases"/>
    <property type="match status" value="1"/>
</dbReference>
<dbReference type="CDD" id="cd02440">
    <property type="entry name" value="AdoMet_MTases"/>
    <property type="match status" value="1"/>
</dbReference>
<sequence>MSSAYDTYNYPRYWQGRTYEHECEVIVLDSFFSKIGRVKSAVDIGGGYGRLIPEYKQYVDNVTLVDPSKRLLATAKKKGIECVCIQSSVEEIPGKLKKKKYDVALLVRVMHHLEDPQKALAILNSILKPGGHLIIEYANKTHGKAMFKNMLNGNFTFPLDIFPVDRRSKKNRNEACIPFLNHHHDIIDKAIKDNGFEILSKRSVSNIRSKDMKKRVSMDVLIFFERLLQRPLAQMHFGPSIFILARKSTKA</sequence>
<comment type="caution">
    <text evidence="2">The sequence shown here is derived from an EMBL/GenBank/DDBJ whole genome shotgun (WGS) entry which is preliminary data.</text>
</comment>
<name>A0A1F7YS93_9BACT</name>
<feature type="domain" description="Methyltransferase type 11" evidence="1">
    <location>
        <begin position="42"/>
        <end position="135"/>
    </location>
</feature>
<evidence type="ECO:0000313" key="3">
    <source>
        <dbReference type="Proteomes" id="UP000177263"/>
    </source>
</evidence>
<evidence type="ECO:0000313" key="2">
    <source>
        <dbReference type="EMBL" id="OGM29375.1"/>
    </source>
</evidence>
<dbReference type="STRING" id="1802500.A2801_01670"/>
<proteinExistence type="predicted"/>
<dbReference type="Gene3D" id="3.40.50.150">
    <property type="entry name" value="Vaccinia Virus protein VP39"/>
    <property type="match status" value="1"/>
</dbReference>
<dbReference type="Proteomes" id="UP000177263">
    <property type="component" value="Unassembled WGS sequence"/>
</dbReference>